<organism evidence="3 4">
    <name type="scientific">Fistulina hepatica ATCC 64428</name>
    <dbReference type="NCBI Taxonomy" id="1128425"/>
    <lineage>
        <taxon>Eukaryota</taxon>
        <taxon>Fungi</taxon>
        <taxon>Dikarya</taxon>
        <taxon>Basidiomycota</taxon>
        <taxon>Agaricomycotina</taxon>
        <taxon>Agaricomycetes</taxon>
        <taxon>Agaricomycetidae</taxon>
        <taxon>Agaricales</taxon>
        <taxon>Fistulinaceae</taxon>
        <taxon>Fistulina</taxon>
    </lineage>
</organism>
<feature type="compositionally biased region" description="Basic and acidic residues" evidence="1">
    <location>
        <begin position="73"/>
        <end position="83"/>
    </location>
</feature>
<feature type="region of interest" description="Disordered" evidence="1">
    <location>
        <begin position="342"/>
        <end position="444"/>
    </location>
</feature>
<keyword evidence="4" id="KW-1185">Reference proteome</keyword>
<evidence type="ECO:0000313" key="4">
    <source>
        <dbReference type="Proteomes" id="UP000054144"/>
    </source>
</evidence>
<feature type="compositionally biased region" description="Basic residues" evidence="1">
    <location>
        <begin position="63"/>
        <end position="72"/>
    </location>
</feature>
<name>A0A0D7A1B2_9AGAR</name>
<dbReference type="Proteomes" id="UP000054144">
    <property type="component" value="Unassembled WGS sequence"/>
</dbReference>
<dbReference type="AlphaFoldDB" id="A0A0D7A1B2"/>
<feature type="compositionally biased region" description="Basic and acidic residues" evidence="1">
    <location>
        <begin position="53"/>
        <end position="62"/>
    </location>
</feature>
<accession>A0A0D7A1B2</accession>
<dbReference type="EMBL" id="KN882115">
    <property type="protein sequence ID" value="KIY43204.1"/>
    <property type="molecule type" value="Genomic_DNA"/>
</dbReference>
<proteinExistence type="predicted"/>
<feature type="compositionally biased region" description="Basic and acidic residues" evidence="1">
    <location>
        <begin position="497"/>
        <end position="520"/>
    </location>
</feature>
<gene>
    <name evidence="3" type="ORF">FISHEDRAFT_78707</name>
</gene>
<evidence type="ECO:0000259" key="2">
    <source>
        <dbReference type="Pfam" id="PF13638"/>
    </source>
</evidence>
<evidence type="ECO:0000256" key="1">
    <source>
        <dbReference type="SAM" id="MobiDB-lite"/>
    </source>
</evidence>
<dbReference type="OrthoDB" id="69928at2759"/>
<dbReference type="Gene3D" id="3.40.50.1010">
    <property type="entry name" value="5'-nuclease"/>
    <property type="match status" value="1"/>
</dbReference>
<evidence type="ECO:0000313" key="3">
    <source>
        <dbReference type="EMBL" id="KIY43204.1"/>
    </source>
</evidence>
<feature type="compositionally biased region" description="Basic and acidic residues" evidence="1">
    <location>
        <begin position="383"/>
        <end position="399"/>
    </location>
</feature>
<feature type="compositionally biased region" description="Basic and acidic residues" evidence="1">
    <location>
        <begin position="354"/>
        <end position="370"/>
    </location>
</feature>
<dbReference type="InterPro" id="IPR002716">
    <property type="entry name" value="PIN_dom"/>
</dbReference>
<feature type="domain" description="PIN" evidence="2">
    <location>
        <begin position="106"/>
        <end position="182"/>
    </location>
</feature>
<dbReference type="Pfam" id="PF13638">
    <property type="entry name" value="PIN_4"/>
    <property type="match status" value="1"/>
</dbReference>
<protein>
    <recommendedName>
        <fullName evidence="2">PIN domain-containing protein</fullName>
    </recommendedName>
</protein>
<feature type="region of interest" description="Disordered" evidence="1">
    <location>
        <begin position="39"/>
        <end position="97"/>
    </location>
</feature>
<sequence>MAQSYGKGAMSRALGAAFLNHQVEQLEKSVEGNWRERAAKIKSSDFRSGNGRAGDDGFDNTRPRRGNRGSKKGGHEKNRDRQTKRSNGRASAEEDIPLPPDETRIVVIDVSLLIHSLPLVKRWATSKDKEAFVLVIPLEALNTLDMLKKGSSALAQRARGASRMLEEQVGVNLRVRVQQDNAFVTWDALIHTLASIGTGNASANVDMSTNEVPVPREPHTLPKHADAHFNSEMTVFEDEVTELDDAPEWVRRTICCVGYEAQEASAGASDSDRVDSTAALWPKSVLLATTPVPADAPMGDDVVGDVTRSSTGVHVRRDTGTLTSYWARRVGMDVFEVPVSPGGPGVSPHPRGGHKPEAYSHSRQGRHIDGSESPVVRQYGRRRSSETRYSDEFAHRSFDGRANGPAPGAASIVPRPAYIDGDRDPPSPVSAYGEKATADKDRATSPGIILKYEHSLMSADDPPVLSKGERGSVRATMKLAPIGSELQRGLVGTKAGRAPERHRGAFAFKERGDRARERPKPSLVERPTPTTNRVVRVLARGEKLEP</sequence>
<feature type="region of interest" description="Disordered" evidence="1">
    <location>
        <begin position="491"/>
        <end position="532"/>
    </location>
</feature>
<reference evidence="3 4" key="1">
    <citation type="journal article" date="2015" name="Fungal Genet. Biol.">
        <title>Evolution of novel wood decay mechanisms in Agaricales revealed by the genome sequences of Fistulina hepatica and Cylindrobasidium torrendii.</title>
        <authorList>
            <person name="Floudas D."/>
            <person name="Held B.W."/>
            <person name="Riley R."/>
            <person name="Nagy L.G."/>
            <person name="Koehler G."/>
            <person name="Ransdell A.S."/>
            <person name="Younus H."/>
            <person name="Chow J."/>
            <person name="Chiniquy J."/>
            <person name="Lipzen A."/>
            <person name="Tritt A."/>
            <person name="Sun H."/>
            <person name="Haridas S."/>
            <person name="LaButti K."/>
            <person name="Ohm R.A."/>
            <person name="Kues U."/>
            <person name="Blanchette R.A."/>
            <person name="Grigoriev I.V."/>
            <person name="Minto R.E."/>
            <person name="Hibbett D.S."/>
        </authorList>
    </citation>
    <scope>NUCLEOTIDE SEQUENCE [LARGE SCALE GENOMIC DNA]</scope>
    <source>
        <strain evidence="3 4">ATCC 64428</strain>
    </source>
</reference>